<comment type="caution">
    <text evidence="2">The sequence shown here is derived from an EMBL/GenBank/DDBJ whole genome shotgun (WGS) entry which is preliminary data.</text>
</comment>
<dbReference type="EMBL" id="SRLO01000429">
    <property type="protein sequence ID" value="TNN56416.1"/>
    <property type="molecule type" value="Genomic_DNA"/>
</dbReference>
<feature type="region of interest" description="Disordered" evidence="1">
    <location>
        <begin position="18"/>
        <end position="74"/>
    </location>
</feature>
<evidence type="ECO:0000313" key="2">
    <source>
        <dbReference type="EMBL" id="TNN56416.1"/>
    </source>
</evidence>
<gene>
    <name evidence="2" type="ORF">EYF80_033377</name>
</gene>
<accession>A0A4Z2GSE4</accession>
<proteinExistence type="predicted"/>
<keyword evidence="3" id="KW-1185">Reference proteome</keyword>
<dbReference type="AlphaFoldDB" id="A0A4Z2GSE4"/>
<reference evidence="2 3" key="1">
    <citation type="submission" date="2019-03" db="EMBL/GenBank/DDBJ databases">
        <title>First draft genome of Liparis tanakae, snailfish: a comprehensive survey of snailfish specific genes.</title>
        <authorList>
            <person name="Kim W."/>
            <person name="Song I."/>
            <person name="Jeong J.-H."/>
            <person name="Kim D."/>
            <person name="Kim S."/>
            <person name="Ryu S."/>
            <person name="Song J.Y."/>
            <person name="Lee S.K."/>
        </authorList>
    </citation>
    <scope>NUCLEOTIDE SEQUENCE [LARGE SCALE GENOMIC DNA]</scope>
    <source>
        <tissue evidence="2">Muscle</tissue>
    </source>
</reference>
<name>A0A4Z2GSE4_9TELE</name>
<dbReference type="Proteomes" id="UP000314294">
    <property type="component" value="Unassembled WGS sequence"/>
</dbReference>
<evidence type="ECO:0000313" key="3">
    <source>
        <dbReference type="Proteomes" id="UP000314294"/>
    </source>
</evidence>
<organism evidence="2 3">
    <name type="scientific">Liparis tanakae</name>
    <name type="common">Tanaka's snailfish</name>
    <dbReference type="NCBI Taxonomy" id="230148"/>
    <lineage>
        <taxon>Eukaryota</taxon>
        <taxon>Metazoa</taxon>
        <taxon>Chordata</taxon>
        <taxon>Craniata</taxon>
        <taxon>Vertebrata</taxon>
        <taxon>Euteleostomi</taxon>
        <taxon>Actinopterygii</taxon>
        <taxon>Neopterygii</taxon>
        <taxon>Teleostei</taxon>
        <taxon>Neoteleostei</taxon>
        <taxon>Acanthomorphata</taxon>
        <taxon>Eupercaria</taxon>
        <taxon>Perciformes</taxon>
        <taxon>Cottioidei</taxon>
        <taxon>Cottales</taxon>
        <taxon>Liparidae</taxon>
        <taxon>Liparis</taxon>
    </lineage>
</organism>
<protein>
    <submittedName>
        <fullName evidence="2">Uncharacterized protein</fullName>
    </submittedName>
</protein>
<evidence type="ECO:0000256" key="1">
    <source>
        <dbReference type="SAM" id="MobiDB-lite"/>
    </source>
</evidence>
<sequence length="155" mass="16433">MEHLIRLRCQFHRVGLDAESDATQRPSRDAERRTPVGLQGSPRGFAARRLSDGDSVPVTRPWLSGKGISPPTQSAAACCTQRKNTRAGGEAPAGFCDSEEETSPAVVKLGYKTAKRCWRYLGSAATSVPVNGEGSAESGALLFDVSMETARAAPG</sequence>